<evidence type="ECO:0000259" key="12">
    <source>
        <dbReference type="PROSITE" id="PS50305"/>
    </source>
</evidence>
<feature type="compositionally biased region" description="Basic and acidic residues" evidence="11">
    <location>
        <begin position="666"/>
        <end position="676"/>
    </location>
</feature>
<dbReference type="AlphaFoldDB" id="A0AAN9W6M9"/>
<dbReference type="InterPro" id="IPR026590">
    <property type="entry name" value="Ssirtuin_cat_dom"/>
</dbReference>
<dbReference type="GO" id="GO:0046872">
    <property type="term" value="F:metal ion binding"/>
    <property type="evidence" value="ECO:0007669"/>
    <property type="project" value="UniProtKB-KW"/>
</dbReference>
<dbReference type="PANTHER" id="PTHR11085">
    <property type="entry name" value="NAD-DEPENDENT PROTEIN DEACYLASE SIRTUIN-5, MITOCHONDRIAL-RELATED"/>
    <property type="match status" value="1"/>
</dbReference>
<dbReference type="Pfam" id="PF02146">
    <property type="entry name" value="SIR2"/>
    <property type="match status" value="1"/>
</dbReference>
<feature type="compositionally biased region" description="Polar residues" evidence="11">
    <location>
        <begin position="718"/>
        <end position="731"/>
    </location>
</feature>
<evidence type="ECO:0000256" key="10">
    <source>
        <dbReference type="PROSITE-ProRule" id="PRU00236"/>
    </source>
</evidence>
<feature type="compositionally biased region" description="Low complexity" evidence="11">
    <location>
        <begin position="122"/>
        <end position="132"/>
    </location>
</feature>
<keyword evidence="7 10" id="KW-0862">Zinc</keyword>
<feature type="binding site" evidence="10">
    <location>
        <position position="360"/>
    </location>
    <ligand>
        <name>Zn(2+)</name>
        <dbReference type="ChEBI" id="CHEBI:29105"/>
    </ligand>
</feature>
<reference evidence="13 14" key="1">
    <citation type="submission" date="2024-03" db="EMBL/GenBank/DDBJ databases">
        <title>The genome assembly and annotation of the cricket Gryllus longicercus Weissman &amp; Gray.</title>
        <authorList>
            <person name="Szrajer S."/>
            <person name="Gray D."/>
            <person name="Ylla G."/>
        </authorList>
    </citation>
    <scope>NUCLEOTIDE SEQUENCE [LARGE SCALE GENOMIC DNA]</scope>
    <source>
        <strain evidence="13">DAG 2021-001</strain>
        <tissue evidence="13">Whole body minus gut</tissue>
    </source>
</reference>
<feature type="domain" description="Deacetylase sirtuin-type" evidence="12">
    <location>
        <begin position="201"/>
        <end position="481"/>
    </location>
</feature>
<feature type="compositionally biased region" description="Polar residues" evidence="11">
    <location>
        <begin position="765"/>
        <end position="775"/>
    </location>
</feature>
<feature type="active site" description="Proton acceptor" evidence="10">
    <location>
        <position position="328"/>
    </location>
</feature>
<feature type="compositionally biased region" description="Polar residues" evidence="11">
    <location>
        <begin position="510"/>
        <end position="525"/>
    </location>
</feature>
<dbReference type="SUPFAM" id="SSF52467">
    <property type="entry name" value="DHS-like NAD/FAD-binding domain"/>
    <property type="match status" value="1"/>
</dbReference>
<feature type="region of interest" description="Disordered" evidence="11">
    <location>
        <begin position="846"/>
        <end position="900"/>
    </location>
</feature>
<protein>
    <recommendedName>
        <fullName evidence="4">protein acetyllysine N-acetyltransferase</fullName>
        <ecNumber evidence="4">2.3.1.286</ecNumber>
    </recommendedName>
</protein>
<dbReference type="PROSITE" id="PS50305">
    <property type="entry name" value="SIRTUIN"/>
    <property type="match status" value="1"/>
</dbReference>
<evidence type="ECO:0000256" key="6">
    <source>
        <dbReference type="ARBA" id="ARBA00022723"/>
    </source>
</evidence>
<evidence type="ECO:0000256" key="2">
    <source>
        <dbReference type="ARBA" id="ARBA00004123"/>
    </source>
</evidence>
<feature type="compositionally biased region" description="Acidic residues" evidence="11">
    <location>
        <begin position="872"/>
        <end position="883"/>
    </location>
</feature>
<feature type="region of interest" description="Disordered" evidence="11">
    <location>
        <begin position="588"/>
        <end position="622"/>
    </location>
</feature>
<dbReference type="InterPro" id="IPR003000">
    <property type="entry name" value="Sirtuin"/>
</dbReference>
<keyword evidence="6 10" id="KW-0479">Metal-binding</keyword>
<evidence type="ECO:0000256" key="9">
    <source>
        <dbReference type="ARBA" id="ARBA00023242"/>
    </source>
</evidence>
<feature type="region of interest" description="Disordered" evidence="11">
    <location>
        <begin position="67"/>
        <end position="132"/>
    </location>
</feature>
<accession>A0AAN9W6M9</accession>
<keyword evidence="8" id="KW-0520">NAD</keyword>
<dbReference type="GO" id="GO:0017136">
    <property type="term" value="F:histone deacetylase activity, NAD-dependent"/>
    <property type="evidence" value="ECO:0007669"/>
    <property type="project" value="TreeGrafter"/>
</dbReference>
<evidence type="ECO:0000256" key="1">
    <source>
        <dbReference type="ARBA" id="ARBA00001947"/>
    </source>
</evidence>
<dbReference type="GO" id="GO:0005637">
    <property type="term" value="C:nuclear inner membrane"/>
    <property type="evidence" value="ECO:0007669"/>
    <property type="project" value="TreeGrafter"/>
</dbReference>
<dbReference type="GO" id="GO:0005654">
    <property type="term" value="C:nucleoplasm"/>
    <property type="evidence" value="ECO:0007669"/>
    <property type="project" value="TreeGrafter"/>
</dbReference>
<feature type="region of interest" description="Disordered" evidence="11">
    <location>
        <begin position="755"/>
        <end position="795"/>
    </location>
</feature>
<feature type="region of interest" description="Disordered" evidence="11">
    <location>
        <begin position="510"/>
        <end position="547"/>
    </location>
</feature>
<comment type="similarity">
    <text evidence="3">Belongs to the sirtuin family. Class I subfamily.</text>
</comment>
<comment type="cofactor">
    <cofactor evidence="1">
        <name>Zn(2+)</name>
        <dbReference type="ChEBI" id="CHEBI:29105"/>
    </cofactor>
</comment>
<organism evidence="13 14">
    <name type="scientific">Gryllus longicercus</name>
    <dbReference type="NCBI Taxonomy" id="2509291"/>
    <lineage>
        <taxon>Eukaryota</taxon>
        <taxon>Metazoa</taxon>
        <taxon>Ecdysozoa</taxon>
        <taxon>Arthropoda</taxon>
        <taxon>Hexapoda</taxon>
        <taxon>Insecta</taxon>
        <taxon>Pterygota</taxon>
        <taxon>Neoptera</taxon>
        <taxon>Polyneoptera</taxon>
        <taxon>Orthoptera</taxon>
        <taxon>Ensifera</taxon>
        <taxon>Gryllidea</taxon>
        <taxon>Grylloidea</taxon>
        <taxon>Gryllidae</taxon>
        <taxon>Gryllinae</taxon>
        <taxon>Gryllus</taxon>
    </lineage>
</organism>
<dbReference type="GO" id="GO:0033553">
    <property type="term" value="C:rDNA heterochromatin"/>
    <property type="evidence" value="ECO:0007669"/>
    <property type="project" value="TreeGrafter"/>
</dbReference>
<dbReference type="Gene3D" id="3.40.50.1220">
    <property type="entry name" value="TPP-binding domain"/>
    <property type="match status" value="1"/>
</dbReference>
<evidence type="ECO:0000256" key="7">
    <source>
        <dbReference type="ARBA" id="ARBA00022833"/>
    </source>
</evidence>
<dbReference type="GO" id="GO:0002039">
    <property type="term" value="F:p53 binding"/>
    <property type="evidence" value="ECO:0007669"/>
    <property type="project" value="TreeGrafter"/>
</dbReference>
<keyword evidence="9" id="KW-0539">Nucleus</keyword>
<feature type="binding site" evidence="10">
    <location>
        <position position="336"/>
    </location>
    <ligand>
        <name>Zn(2+)</name>
        <dbReference type="ChEBI" id="CHEBI:29105"/>
    </ligand>
</feature>
<dbReference type="CDD" id="cd01408">
    <property type="entry name" value="SIRT1"/>
    <property type="match status" value="1"/>
</dbReference>
<dbReference type="InterPro" id="IPR050134">
    <property type="entry name" value="NAD-dep_sirtuin_deacylases"/>
</dbReference>
<dbReference type="Proteomes" id="UP001378592">
    <property type="component" value="Unassembled WGS sequence"/>
</dbReference>
<feature type="compositionally biased region" description="Acidic residues" evidence="11">
    <location>
        <begin position="107"/>
        <end position="119"/>
    </location>
</feature>
<dbReference type="Gene3D" id="3.30.1600.10">
    <property type="entry name" value="SIR2/SIRT2 'Small Domain"/>
    <property type="match status" value="1"/>
</dbReference>
<dbReference type="InterPro" id="IPR026591">
    <property type="entry name" value="Sirtuin_cat_small_dom_sf"/>
</dbReference>
<comment type="subcellular location">
    <subcellularLocation>
        <location evidence="2">Nucleus</location>
    </subcellularLocation>
</comment>
<dbReference type="EMBL" id="JAZDUA010000080">
    <property type="protein sequence ID" value="KAK7869073.1"/>
    <property type="molecule type" value="Genomic_DNA"/>
</dbReference>
<feature type="compositionally biased region" description="Low complexity" evidence="11">
    <location>
        <begin position="70"/>
        <end position="85"/>
    </location>
</feature>
<feature type="compositionally biased region" description="Polar residues" evidence="11">
    <location>
        <begin position="86"/>
        <end position="96"/>
    </location>
</feature>
<feature type="region of interest" description="Disordered" evidence="11">
    <location>
        <begin position="710"/>
        <end position="731"/>
    </location>
</feature>
<evidence type="ECO:0000256" key="8">
    <source>
        <dbReference type="ARBA" id="ARBA00023027"/>
    </source>
</evidence>
<feature type="compositionally biased region" description="Basic and acidic residues" evidence="11">
    <location>
        <begin position="782"/>
        <end position="795"/>
    </location>
</feature>
<sequence length="900" mass="98215">MALVSGEQEYSSPAKRIKLDQTQHLSNSNVELDFGTYSAPIKNVHEVIEGQYSVTAEVLSSIDSGYNEMSSASCSDNSGQSGSSGLETTVFSSQKDSSNDVCGDCGKEEEEEEDDDEKDEVSSTVSNLSNLSGLSDLSGQEWKPMAGPMSWVQKQRLIGVNPRNILSQLMGDNSHIPPTMDDLTLWKIIVNILSEPPRRQKLRHVNTLLDVVRLLKGAKKIIVLTGAGVSVSCGIPDFRSRDGIYSRLALDFPDLPDPQAMFDIQYFSQDPRPFFKFAREIYPGQFKPSPCHRFIKMLEKHNKLLRNYSQNIDTLEQVAGIQNVIECHGSFATASCTRCKYKVTADAIRDDIFAQKIPLCPRCSNNATSHTIDNERYSDDYKELVKQGIMKPDIVFFGEGLPYQFHESMAVDKDKCDLLIVIGSSLKVRPVALIPSSVPSSVPQILINREPLPHFNFDVKLLGDSDVIINQLCHMLGDDWSEACWCPEPLVEAKHLLPSIHSRRSSYDNTWNGRHKITGQSSSKSTVDRGPRSKLNIEPPGQAASISSTAAGVMNRDIVTDGNYSPYTGDHGSNVESSEADSLQMSIDSGMGMSADSSSSGMKERHMSVDSSTRDSGVCFSADSPVDNRNFSMIDSSKECSQESTDLQCEIRCMPCGVSSCSSNRNNRDKDSHVDSSLKQSPADSTSQGKQYTVLIDSTSMLQEAEPEHNECCHSPKDSTSIHPASADSTFGNGRVTSSSVSVCASVNNRQLSVDSMRDSGIGDGTNSVDSSASCGASPMASKEHHMSVDSSDEAPKCEDDIEALRACWQPKIRESLASRLPEDSYYFMQPNTYIFPGAEVFYDPDDTEHSVYSGSGSSSSDSSDSGSNASDDSDGEDAEADPWDSTATPGEKVTMGRSP</sequence>
<dbReference type="GO" id="GO:0003714">
    <property type="term" value="F:transcription corepressor activity"/>
    <property type="evidence" value="ECO:0007669"/>
    <property type="project" value="TreeGrafter"/>
</dbReference>
<feature type="binding site" evidence="10">
    <location>
        <position position="339"/>
    </location>
    <ligand>
        <name>Zn(2+)</name>
        <dbReference type="ChEBI" id="CHEBI:29105"/>
    </ligand>
</feature>
<evidence type="ECO:0000256" key="4">
    <source>
        <dbReference type="ARBA" id="ARBA00012928"/>
    </source>
</evidence>
<gene>
    <name evidence="13" type="ORF">R5R35_000792</name>
</gene>
<keyword evidence="5" id="KW-0808">Transferase</keyword>
<evidence type="ECO:0000256" key="5">
    <source>
        <dbReference type="ARBA" id="ARBA00022679"/>
    </source>
</evidence>
<feature type="binding site" evidence="10">
    <location>
        <position position="363"/>
    </location>
    <ligand>
        <name>Zn(2+)</name>
        <dbReference type="ChEBI" id="CHEBI:29105"/>
    </ligand>
</feature>
<keyword evidence="14" id="KW-1185">Reference proteome</keyword>
<dbReference type="GO" id="GO:0070403">
    <property type="term" value="F:NAD+ binding"/>
    <property type="evidence" value="ECO:0007669"/>
    <property type="project" value="InterPro"/>
</dbReference>
<evidence type="ECO:0000256" key="11">
    <source>
        <dbReference type="SAM" id="MobiDB-lite"/>
    </source>
</evidence>
<evidence type="ECO:0000256" key="3">
    <source>
        <dbReference type="ARBA" id="ARBA00006924"/>
    </source>
</evidence>
<name>A0AAN9W6M9_9ORTH</name>
<comment type="caution">
    <text evidence="13">The sequence shown here is derived from an EMBL/GenBank/DDBJ whole genome shotgun (WGS) entry which is preliminary data.</text>
</comment>
<feature type="compositionally biased region" description="Low complexity" evidence="11">
    <location>
        <begin position="588"/>
        <end position="601"/>
    </location>
</feature>
<dbReference type="InterPro" id="IPR029035">
    <property type="entry name" value="DHS-like_NAD/FAD-binding_dom"/>
</dbReference>
<dbReference type="EC" id="2.3.1.286" evidence="4"/>
<proteinExistence type="inferred from homology"/>
<dbReference type="PANTHER" id="PTHR11085:SF9">
    <property type="entry name" value="NAD-DEPENDENT PROTEIN DEACETYLASE SIRTUIN-1"/>
    <property type="match status" value="1"/>
</dbReference>
<evidence type="ECO:0000313" key="14">
    <source>
        <dbReference type="Proteomes" id="UP001378592"/>
    </source>
</evidence>
<feature type="compositionally biased region" description="Low complexity" evidence="11">
    <location>
        <begin position="854"/>
        <end position="871"/>
    </location>
</feature>
<feature type="compositionally biased region" description="Polar residues" evidence="11">
    <location>
        <begin position="677"/>
        <end position="691"/>
    </location>
</feature>
<evidence type="ECO:0000313" key="13">
    <source>
        <dbReference type="EMBL" id="KAK7869073.1"/>
    </source>
</evidence>
<feature type="region of interest" description="Disordered" evidence="11">
    <location>
        <begin position="661"/>
        <end position="691"/>
    </location>
</feature>
<dbReference type="FunFam" id="3.30.1600.10:FF:000013">
    <property type="entry name" value="NAD-dependent protein deacetylase sirtuin-1"/>
    <property type="match status" value="1"/>
</dbReference>